<evidence type="ECO:0000313" key="12">
    <source>
        <dbReference type="EMBL" id="TCD61520.1"/>
    </source>
</evidence>
<sequence length="1671" mass="184400">MGHVLATSQKGRKRGAPTIGAPQFGPRPAGTPAFLTEYHVPAPIISTSQNRNKYPQPRSSPMADVSSGSSEPPTKKRRGRPPGQTNKPTARNVGRPRKDGTPAQPRRATSGSSAGKRVTTACNTSRASTEAASSRSASIFSTPRRNPELGQVQHNAVHTPSLSGDRESGKEVQTPMTTEGTQVISRASADVPTNVVQENHGAPISGHQKPENETTPPSATAATVDCGNAVDSPDILPRRDDLDVGSTGDDDADRVVVTDEVTGMASSVRDTDETEMAETSGQSPESVYFATASESQDSSPHDEQDSWFRSGDDSDNDDADVPFLFNAPDDLVEEDEFDDIPDDTDADAADPPPVPTAASHTASSGRSRVAPTGSLNAFSFLSKKKSAANPDVRQHRSSMPTWIKANYEDAKEQIKLEMRTNPSRKPTCYANKTFYFKPTPPFFTCREKYQPLPQFFYDVQYFLWLPHLLQPEGIFCPQCTASGRKTKKGEPVVLHGYGWAKAPRRVRGVGPEPFADMIRTNHIRRYEKLHLLYLEFIYRKLHSPFSEKLSGFVPFPTFSDRTGYAGFTPSPNYFRDFYINMTRARATEMDQVTAMLVSARILCIDHSFKVIKHIAKINGISVVGAMYGGVNEYGEIRILLLTEGKAHAQYMPAMQAVSESLKTYGHDPIELIFTDNPRADKPELERAFPSLLKDVVPVPDASSLEPLSIPPQFTPIDLLESAFRVTSRCAEIIQRIPPNGDFYVAMDMEWPVDPDTHMQGLVSVISIAYHQGLYVIPLHSYADKRNGRLNLPNQLLNLLRSHRVKKVGAQVSGDLARLYRDCGFSAETDQPFVGAVNLGPYAKERNAVTRANLGLADLTAAVVKRYLPKDPAIRVSSSWANSSLTSDQVTYAALDAFASWSVFIALQSVAIGQPVTAETRGGAPVSLLSNDHSRIVAEGHIALDRPDKFEGVNLTKTRVLVTITSVLVPGHLILGELQASKEARALSDFPNPPFNVVLRATHVRTRYDAKTDLSTLSAHQLDPDTANIAPSNTVLETVDTSAETRTPPRSTADLNQSDQISQELDAPLSSAAMPLEANDDLLSSAAQALSDSSSSDTSGSSQPRWCDDADRVEANEQNPTTSTADANGFATAASLTAQHSRAPSGSENHVTRSRVLGDIWHLMNQFPISMRHGLRRPFARAFRDAMFLPDPEDKAAVEAILNAHNVTWENMVRYHSTWIWRRVRRYVPAAEELLPRVLLILSTFGPLKDAKTGEPLFNEEAWKIASNVLENIRRGLYSDPPGVQLYFIRNKDRFGLTRYRCIRGTNGIEGGFHQNVIRIFDVFNASPEFAVELFRDYVFHHNLRVGTLNRTGRRYEGSYDVSTRNRITHLLNQLSTKFERPPVGFGLGGWVNGNDYTRSKEVIGILPLPQATKTSLDMLNYNAAFAKKAAVRHRELALRQGTQYAVLPIHTAAERALFRCMITQLGENDQSRAPNWQALATRWSGHCDGRTIFYKLPEHLRAHWKSWMDIVNEKSSVSISQAAYDEMRTALVPSMTNFNSIPAAHGVPLPKQVLPATASVERGEPVTSWQIRGLLDKQSLAQTAVTLDFFEHPNSHRVPLQPSRAKKRSHAEGPGNEAGPSSKEGGRKERACPKCQEIECEGRYNSRPCAPDLKAIRKREARERAVASMRS</sequence>
<dbReference type="Gene3D" id="3.30.420.10">
    <property type="entry name" value="Ribonuclease H-like superfamily/Ribonuclease H"/>
    <property type="match status" value="1"/>
</dbReference>
<evidence type="ECO:0000256" key="3">
    <source>
        <dbReference type="ARBA" id="ARBA00022723"/>
    </source>
</evidence>
<dbReference type="InterPro" id="IPR012337">
    <property type="entry name" value="RNaseH-like_sf"/>
</dbReference>
<dbReference type="GO" id="GO:0008408">
    <property type="term" value="F:3'-5' exonuclease activity"/>
    <property type="evidence" value="ECO:0007669"/>
    <property type="project" value="InterPro"/>
</dbReference>
<evidence type="ECO:0000256" key="4">
    <source>
        <dbReference type="ARBA" id="ARBA00022801"/>
    </source>
</evidence>
<evidence type="ECO:0000256" key="6">
    <source>
        <dbReference type="ARBA" id="ARBA00022842"/>
    </source>
</evidence>
<feature type="domain" description="3'-5' exonuclease" evidence="11">
    <location>
        <begin position="740"/>
        <end position="907"/>
    </location>
</feature>
<name>A0A4R0R315_9APHY</name>
<feature type="region of interest" description="Disordered" evidence="10">
    <location>
        <begin position="1"/>
        <end position="370"/>
    </location>
</feature>
<feature type="compositionally biased region" description="Basic and acidic residues" evidence="10">
    <location>
        <begin position="299"/>
        <end position="312"/>
    </location>
</feature>
<protein>
    <recommendedName>
        <fullName evidence="8">3'-5' exonuclease</fullName>
    </recommendedName>
    <alternativeName>
        <fullName evidence="9">Werner Syndrome-like exonuclease</fullName>
    </alternativeName>
</protein>
<feature type="compositionally biased region" description="Polar residues" evidence="10">
    <location>
        <begin position="45"/>
        <end position="59"/>
    </location>
</feature>
<feature type="region of interest" description="Disordered" evidence="10">
    <location>
        <begin position="1022"/>
        <end position="1059"/>
    </location>
</feature>
<evidence type="ECO:0000256" key="10">
    <source>
        <dbReference type="SAM" id="MobiDB-lite"/>
    </source>
</evidence>
<dbReference type="InterPro" id="IPR002562">
    <property type="entry name" value="3'-5'_exonuclease_dom"/>
</dbReference>
<feature type="region of interest" description="Disordered" evidence="10">
    <location>
        <begin position="1084"/>
        <end position="1106"/>
    </location>
</feature>
<feature type="compositionally biased region" description="Polar residues" evidence="10">
    <location>
        <begin position="174"/>
        <end position="185"/>
    </location>
</feature>
<evidence type="ECO:0000313" key="13">
    <source>
        <dbReference type="Proteomes" id="UP000292702"/>
    </source>
</evidence>
<dbReference type="GO" id="GO:0046872">
    <property type="term" value="F:metal ion binding"/>
    <property type="evidence" value="ECO:0007669"/>
    <property type="project" value="UniProtKB-KW"/>
</dbReference>
<keyword evidence="2" id="KW-0540">Nuclease</keyword>
<feature type="compositionally biased region" description="Low complexity" evidence="10">
    <location>
        <begin position="124"/>
        <end position="138"/>
    </location>
</feature>
<dbReference type="PANTHER" id="PTHR13620">
    <property type="entry name" value="3-5 EXONUCLEASE"/>
    <property type="match status" value="1"/>
</dbReference>
<keyword evidence="13" id="KW-1185">Reference proteome</keyword>
<keyword evidence="6" id="KW-0460">Magnesium</keyword>
<dbReference type="SUPFAM" id="SSF53098">
    <property type="entry name" value="Ribonuclease H-like"/>
    <property type="match status" value="1"/>
</dbReference>
<dbReference type="PANTHER" id="PTHR13620:SF109">
    <property type="entry name" value="3'-5' EXONUCLEASE"/>
    <property type="match status" value="1"/>
</dbReference>
<dbReference type="GO" id="GO:0005634">
    <property type="term" value="C:nucleus"/>
    <property type="evidence" value="ECO:0007669"/>
    <property type="project" value="UniProtKB-SubCell"/>
</dbReference>
<comment type="caution">
    <text evidence="12">The sequence shown here is derived from an EMBL/GenBank/DDBJ whole genome shotgun (WGS) entry which is preliminary data.</text>
</comment>
<evidence type="ECO:0000256" key="1">
    <source>
        <dbReference type="ARBA" id="ARBA00004123"/>
    </source>
</evidence>
<gene>
    <name evidence="12" type="ORF">EIP91_008291</name>
</gene>
<evidence type="ECO:0000256" key="9">
    <source>
        <dbReference type="ARBA" id="ARBA00042761"/>
    </source>
</evidence>
<organism evidence="12 13">
    <name type="scientific">Steccherinum ochraceum</name>
    <dbReference type="NCBI Taxonomy" id="92696"/>
    <lineage>
        <taxon>Eukaryota</taxon>
        <taxon>Fungi</taxon>
        <taxon>Dikarya</taxon>
        <taxon>Basidiomycota</taxon>
        <taxon>Agaricomycotina</taxon>
        <taxon>Agaricomycetes</taxon>
        <taxon>Polyporales</taxon>
        <taxon>Steccherinaceae</taxon>
        <taxon>Steccherinum</taxon>
    </lineage>
</organism>
<reference evidence="12 13" key="1">
    <citation type="submission" date="2018-11" db="EMBL/GenBank/DDBJ databases">
        <title>Genome assembly of Steccherinum ochraceum LE-BIN_3174, the white-rot fungus of the Steccherinaceae family (The Residual Polyporoid clade, Polyporales, Basidiomycota).</title>
        <authorList>
            <person name="Fedorova T.V."/>
            <person name="Glazunova O.A."/>
            <person name="Landesman E.O."/>
            <person name="Moiseenko K.V."/>
            <person name="Psurtseva N.V."/>
            <person name="Savinova O.S."/>
            <person name="Shakhova N.V."/>
            <person name="Tyazhelova T.V."/>
            <person name="Vasina D.V."/>
        </authorList>
    </citation>
    <scope>NUCLEOTIDE SEQUENCE [LARGE SCALE GENOMIC DNA]</scope>
    <source>
        <strain evidence="12 13">LE-BIN_3174</strain>
    </source>
</reference>
<dbReference type="InterPro" id="IPR051132">
    <property type="entry name" value="3-5_Exonuclease_domain"/>
</dbReference>
<feature type="compositionally biased region" description="Polar residues" evidence="10">
    <location>
        <begin position="152"/>
        <end position="162"/>
    </location>
</feature>
<keyword evidence="4" id="KW-0378">Hydrolase</keyword>
<keyword evidence="5" id="KW-0269">Exonuclease</keyword>
<dbReference type="GO" id="GO:0006139">
    <property type="term" value="P:nucleobase-containing compound metabolic process"/>
    <property type="evidence" value="ECO:0007669"/>
    <property type="project" value="InterPro"/>
</dbReference>
<dbReference type="InterPro" id="IPR036397">
    <property type="entry name" value="RNaseH_sf"/>
</dbReference>
<accession>A0A4R0R315</accession>
<dbReference type="STRING" id="92696.A0A4R0R315"/>
<evidence type="ECO:0000256" key="2">
    <source>
        <dbReference type="ARBA" id="ARBA00022722"/>
    </source>
</evidence>
<dbReference type="EMBL" id="RWJN01000457">
    <property type="protein sequence ID" value="TCD61520.1"/>
    <property type="molecule type" value="Genomic_DNA"/>
</dbReference>
<evidence type="ECO:0000256" key="5">
    <source>
        <dbReference type="ARBA" id="ARBA00022839"/>
    </source>
</evidence>
<dbReference type="OrthoDB" id="2802267at2759"/>
<feature type="region of interest" description="Disordered" evidence="10">
    <location>
        <begin position="1593"/>
        <end position="1632"/>
    </location>
</feature>
<evidence type="ECO:0000256" key="8">
    <source>
        <dbReference type="ARBA" id="ARBA00040531"/>
    </source>
</evidence>
<feature type="compositionally biased region" description="Polar residues" evidence="10">
    <location>
        <begin position="1028"/>
        <end position="1059"/>
    </location>
</feature>
<keyword evidence="7" id="KW-0539">Nucleus</keyword>
<dbReference type="Proteomes" id="UP000292702">
    <property type="component" value="Unassembled WGS sequence"/>
</dbReference>
<comment type="subcellular location">
    <subcellularLocation>
        <location evidence="1">Nucleus</location>
    </subcellularLocation>
</comment>
<keyword evidence="3" id="KW-0479">Metal-binding</keyword>
<feature type="compositionally biased region" description="Acidic residues" evidence="10">
    <location>
        <begin position="330"/>
        <end position="348"/>
    </location>
</feature>
<proteinExistence type="predicted"/>
<evidence type="ECO:0000256" key="7">
    <source>
        <dbReference type="ARBA" id="ARBA00023242"/>
    </source>
</evidence>
<dbReference type="Pfam" id="PF01612">
    <property type="entry name" value="DNA_pol_A_exo1"/>
    <property type="match status" value="1"/>
</dbReference>
<evidence type="ECO:0000259" key="11">
    <source>
        <dbReference type="Pfam" id="PF01612"/>
    </source>
</evidence>
<feature type="compositionally biased region" description="Low complexity" evidence="10">
    <location>
        <begin position="1084"/>
        <end position="1101"/>
    </location>
</feature>
<dbReference type="GO" id="GO:0003676">
    <property type="term" value="F:nucleic acid binding"/>
    <property type="evidence" value="ECO:0007669"/>
    <property type="project" value="InterPro"/>
</dbReference>